<dbReference type="AlphaFoldDB" id="F0XK53"/>
<feature type="compositionally biased region" description="Basic and acidic residues" evidence="1">
    <location>
        <begin position="425"/>
        <end position="446"/>
    </location>
</feature>
<sequence>MAERLLYSPAIEVSIHRPLSYLRQLAVDASPDEAGLLRAQRQLLRSATARLHRKGLSTDTETYRRLGILIPPWRYPVAFEQTLNALRDYWRRHRTAKTLGCAAPYRQARDRAAEYLRMLADFGDGDGDGCVHADDDNPDDDDDPDSSTRFAHLLPSSTDMRVFRLVNGNLEIPSTLLKALASAGRIEDAFFPDEPTTWQMSAASREADDGAGDADDADVIDVDEHLFVDAVELPIDDDDNVHNAQELMSPVAIRRVREATAHFLRQLQQPNHQDVGSSSSVGPLNSRRASDTNRLLRRLLDLHQGHGTYTDIPPIIICPLPVLLPGSAASMAAMASMASMAALSAVSPVVVPADAVGLSSLLSKLNAEADSIASSSSSLTSSSYAGSVDSASSRSSSRTSHSSTSSSSSSSSASSAYSSRKHRLPVIDERPKKKHGSRDWLDSVFD</sequence>
<dbReference type="GeneID" id="25978263"/>
<dbReference type="OrthoDB" id="10382365at2759"/>
<feature type="region of interest" description="Disordered" evidence="1">
    <location>
        <begin position="268"/>
        <end position="289"/>
    </location>
</feature>
<keyword evidence="3" id="KW-1185">Reference proteome</keyword>
<proteinExistence type="predicted"/>
<evidence type="ECO:0000313" key="2">
    <source>
        <dbReference type="EMBL" id="EFX01920.1"/>
    </source>
</evidence>
<name>F0XK53_GROCL</name>
<accession>F0XK53</accession>
<feature type="region of interest" description="Disordered" evidence="1">
    <location>
        <begin position="376"/>
        <end position="446"/>
    </location>
</feature>
<feature type="compositionally biased region" description="Polar residues" evidence="1">
    <location>
        <begin position="268"/>
        <end position="283"/>
    </location>
</feature>
<gene>
    <name evidence="2" type="ORF">CMQ_4991</name>
</gene>
<dbReference type="Proteomes" id="UP000007796">
    <property type="component" value="Unassembled WGS sequence"/>
</dbReference>
<organism evidence="3">
    <name type="scientific">Grosmannia clavigera (strain kw1407 / UAMH 11150)</name>
    <name type="common">Blue stain fungus</name>
    <name type="synonym">Graphiocladiella clavigera</name>
    <dbReference type="NCBI Taxonomy" id="655863"/>
    <lineage>
        <taxon>Eukaryota</taxon>
        <taxon>Fungi</taxon>
        <taxon>Dikarya</taxon>
        <taxon>Ascomycota</taxon>
        <taxon>Pezizomycotina</taxon>
        <taxon>Sordariomycetes</taxon>
        <taxon>Sordariomycetidae</taxon>
        <taxon>Ophiostomatales</taxon>
        <taxon>Ophiostomataceae</taxon>
        <taxon>Leptographium</taxon>
    </lineage>
</organism>
<reference evidence="2 3" key="1">
    <citation type="journal article" date="2011" name="Proc. Natl. Acad. Sci. U.S.A.">
        <title>Genome and transcriptome analyses of the mountain pine beetle-fungal symbiont Grosmannia clavigera, a lodgepole pine pathogen.</title>
        <authorList>
            <person name="DiGuistini S."/>
            <person name="Wang Y."/>
            <person name="Liao N.Y."/>
            <person name="Taylor G."/>
            <person name="Tanguay P."/>
            <person name="Feau N."/>
            <person name="Henrissat B."/>
            <person name="Chan S.K."/>
            <person name="Hesse-Orce U."/>
            <person name="Alamouti S.M."/>
            <person name="Tsui C.K.M."/>
            <person name="Docking R.T."/>
            <person name="Levasseur A."/>
            <person name="Haridas S."/>
            <person name="Robertson G."/>
            <person name="Birol I."/>
            <person name="Holt R.A."/>
            <person name="Marra M.A."/>
            <person name="Hamelin R.C."/>
            <person name="Hirst M."/>
            <person name="Jones S.J.M."/>
            <person name="Bohlmann J."/>
            <person name="Breuil C."/>
        </authorList>
    </citation>
    <scope>NUCLEOTIDE SEQUENCE [LARGE SCALE GENOMIC DNA]</scope>
    <source>
        <strain evidence="3">kw1407 / UAMH 11150</strain>
    </source>
</reference>
<feature type="compositionally biased region" description="Low complexity" evidence="1">
    <location>
        <begin position="376"/>
        <end position="418"/>
    </location>
</feature>
<evidence type="ECO:0000313" key="3">
    <source>
        <dbReference type="Proteomes" id="UP000007796"/>
    </source>
</evidence>
<dbReference type="HOGENOM" id="CLU_614013_0_0_1"/>
<dbReference type="EMBL" id="GL629787">
    <property type="protein sequence ID" value="EFX01920.1"/>
    <property type="molecule type" value="Genomic_DNA"/>
</dbReference>
<evidence type="ECO:0000256" key="1">
    <source>
        <dbReference type="SAM" id="MobiDB-lite"/>
    </source>
</evidence>
<dbReference type="eggNOG" id="ENOG502T5DS">
    <property type="taxonomic scope" value="Eukaryota"/>
</dbReference>
<dbReference type="RefSeq" id="XP_014171402.1">
    <property type="nucleotide sequence ID" value="XM_014315927.1"/>
</dbReference>
<dbReference type="InParanoid" id="F0XK53"/>
<protein>
    <submittedName>
        <fullName evidence="2">Uncharacterized protein</fullName>
    </submittedName>
</protein>